<reference evidence="2 3" key="1">
    <citation type="submission" date="2020-06" db="EMBL/GenBank/DDBJ databases">
        <authorList>
            <person name="Li R."/>
            <person name="Bekaert M."/>
        </authorList>
    </citation>
    <scope>NUCLEOTIDE SEQUENCE [LARGE SCALE GENOMIC DNA]</scope>
    <source>
        <strain evidence="3">wild</strain>
    </source>
</reference>
<feature type="transmembrane region" description="Helical" evidence="1">
    <location>
        <begin position="32"/>
        <end position="53"/>
    </location>
</feature>
<keyword evidence="1" id="KW-1133">Transmembrane helix</keyword>
<name>A0A6J8DPN3_MYTCO</name>
<protein>
    <submittedName>
        <fullName evidence="2">Uncharacterized protein</fullName>
    </submittedName>
</protein>
<dbReference type="InterPro" id="IPR025333">
    <property type="entry name" value="DUF4239"/>
</dbReference>
<keyword evidence="1" id="KW-0812">Transmembrane</keyword>
<dbReference type="OrthoDB" id="10020794at2759"/>
<feature type="transmembrane region" description="Helical" evidence="1">
    <location>
        <begin position="343"/>
        <end position="361"/>
    </location>
</feature>
<gene>
    <name evidence="2" type="ORF">MCOR_42949</name>
</gene>
<feature type="transmembrane region" description="Helical" evidence="1">
    <location>
        <begin position="314"/>
        <end position="337"/>
    </location>
</feature>
<accession>A0A6J8DPN3</accession>
<feature type="transmembrane region" description="Helical" evidence="1">
    <location>
        <begin position="124"/>
        <end position="143"/>
    </location>
</feature>
<dbReference type="Proteomes" id="UP000507470">
    <property type="component" value="Unassembled WGS sequence"/>
</dbReference>
<keyword evidence="1" id="KW-0472">Membrane</keyword>
<evidence type="ECO:0000256" key="1">
    <source>
        <dbReference type="SAM" id="Phobius"/>
    </source>
</evidence>
<dbReference type="AlphaFoldDB" id="A0A6J8DPN3"/>
<dbReference type="Pfam" id="PF14023">
    <property type="entry name" value="Bestrophin-like"/>
    <property type="match status" value="1"/>
</dbReference>
<evidence type="ECO:0000313" key="3">
    <source>
        <dbReference type="Proteomes" id="UP000507470"/>
    </source>
</evidence>
<dbReference type="EMBL" id="CACVKT020007646">
    <property type="protein sequence ID" value="CAC5409697.1"/>
    <property type="molecule type" value="Genomic_DNA"/>
</dbReference>
<sequence>MSTSTLTHSTPSLAESNVATLSSRPAPTTLEIMLPSMLLILICGIGIIIKTLHDNYKCLSKLRARRRIQIEDELQWMSDGPDIMFYQGIIQVKKNRNTQKAFLSAFDQEVMGSMKTFKHSTTEFIQISIPALATMIIGPLMILMYHSTTEFFWSLTEFPSMPNINQCVACFLTPAGLVYALSFGFAFQQALAKQNDVLNKMTTEISFLDQIATLTCKVNFRTGGIRTSIYRALKSEAIYMMTLVQNRKVSSFNSNPECDISIDIWNLLDLLRETNRTTEHYVDTIMVRYIIDYTSILNSVCSDQIGILHSRINWILWTFLVTLGFFSLYGVMMIQAFSYKMELMLCTLTLFSIGMLCYIVADLDSPFTGIFRIDLSILIDVIRRIEIMCTLEESGRTDLVYYPDSSYFNNID</sequence>
<keyword evidence="3" id="KW-1185">Reference proteome</keyword>
<organism evidence="2 3">
    <name type="scientific">Mytilus coruscus</name>
    <name type="common">Sea mussel</name>
    <dbReference type="NCBI Taxonomy" id="42192"/>
    <lineage>
        <taxon>Eukaryota</taxon>
        <taxon>Metazoa</taxon>
        <taxon>Spiralia</taxon>
        <taxon>Lophotrochozoa</taxon>
        <taxon>Mollusca</taxon>
        <taxon>Bivalvia</taxon>
        <taxon>Autobranchia</taxon>
        <taxon>Pteriomorphia</taxon>
        <taxon>Mytilida</taxon>
        <taxon>Mytiloidea</taxon>
        <taxon>Mytilidae</taxon>
        <taxon>Mytilinae</taxon>
        <taxon>Mytilus</taxon>
    </lineage>
</organism>
<feature type="transmembrane region" description="Helical" evidence="1">
    <location>
        <begin position="163"/>
        <end position="187"/>
    </location>
</feature>
<evidence type="ECO:0000313" key="2">
    <source>
        <dbReference type="EMBL" id="CAC5409697.1"/>
    </source>
</evidence>
<proteinExistence type="predicted"/>